<comment type="caution">
    <text evidence="1">The sequence shown here is derived from an EMBL/GenBank/DDBJ whole genome shotgun (WGS) entry which is preliminary data.</text>
</comment>
<dbReference type="Proteomes" id="UP000637513">
    <property type="component" value="Unassembled WGS sequence"/>
</dbReference>
<dbReference type="Pfam" id="PF05402">
    <property type="entry name" value="PqqD"/>
    <property type="match status" value="1"/>
</dbReference>
<organism evidence="1 2">
    <name type="scientific">Jutongia hominis</name>
    <dbReference type="NCBI Taxonomy" id="2763664"/>
    <lineage>
        <taxon>Bacteria</taxon>
        <taxon>Bacillati</taxon>
        <taxon>Bacillota</taxon>
        <taxon>Clostridia</taxon>
        <taxon>Lachnospirales</taxon>
        <taxon>Lachnospiraceae</taxon>
        <taxon>Jutongia</taxon>
    </lineage>
</organism>
<dbReference type="InterPro" id="IPR041881">
    <property type="entry name" value="PqqD_sf"/>
</dbReference>
<dbReference type="EMBL" id="JACRSW010000018">
    <property type="protein sequence ID" value="MBC8557140.1"/>
    <property type="molecule type" value="Genomic_DNA"/>
</dbReference>
<reference evidence="1 2" key="1">
    <citation type="submission" date="2020-08" db="EMBL/GenBank/DDBJ databases">
        <title>Genome public.</title>
        <authorList>
            <person name="Liu C."/>
            <person name="Sun Q."/>
        </authorList>
    </citation>
    <scope>NUCLEOTIDE SEQUENCE [LARGE SCALE GENOMIC DNA]</scope>
    <source>
        <strain evidence="1 2">BX3</strain>
    </source>
</reference>
<accession>A0ABR7MTK4</accession>
<evidence type="ECO:0000313" key="1">
    <source>
        <dbReference type="EMBL" id="MBC8557140.1"/>
    </source>
</evidence>
<proteinExistence type="predicted"/>
<name>A0ABR7MTK4_9FIRM</name>
<evidence type="ECO:0000313" key="2">
    <source>
        <dbReference type="Proteomes" id="UP000637513"/>
    </source>
</evidence>
<dbReference type="Gene3D" id="1.10.10.1150">
    <property type="entry name" value="Coenzyme PQQ synthesis protein D (PqqD)"/>
    <property type="match status" value="1"/>
</dbReference>
<sequence>MVKKDNNLLDYVPLIAQQIQWSENEDGIVTVDVVNKGIFNRIAQVCFGRPKVSHIALEEFGSFIWKQIDGKHTIYDIAMLVQEQFGEKAEPLYDRLLAYFRTLQGHGFVVLQAPENK</sequence>
<dbReference type="InterPro" id="IPR008792">
    <property type="entry name" value="PQQD"/>
</dbReference>
<gene>
    <name evidence="1" type="ORF">H8700_05405</name>
</gene>
<protein>
    <submittedName>
        <fullName evidence="1">PqqD family protein</fullName>
    </submittedName>
</protein>
<keyword evidence="2" id="KW-1185">Reference proteome</keyword>